<feature type="region of interest" description="Disordered" evidence="1">
    <location>
        <begin position="48"/>
        <end position="74"/>
    </location>
</feature>
<organism evidence="2 3">
    <name type="scientific">Phascolomyces articulosus</name>
    <dbReference type="NCBI Taxonomy" id="60185"/>
    <lineage>
        <taxon>Eukaryota</taxon>
        <taxon>Fungi</taxon>
        <taxon>Fungi incertae sedis</taxon>
        <taxon>Mucoromycota</taxon>
        <taxon>Mucoromycotina</taxon>
        <taxon>Mucoromycetes</taxon>
        <taxon>Mucorales</taxon>
        <taxon>Lichtheimiaceae</taxon>
        <taxon>Phascolomyces</taxon>
    </lineage>
</organism>
<reference evidence="2" key="2">
    <citation type="submission" date="2023-02" db="EMBL/GenBank/DDBJ databases">
        <authorList>
            <consortium name="DOE Joint Genome Institute"/>
            <person name="Mondo S.J."/>
            <person name="Chang Y."/>
            <person name="Wang Y."/>
            <person name="Ahrendt S."/>
            <person name="Andreopoulos W."/>
            <person name="Barry K."/>
            <person name="Beard J."/>
            <person name="Benny G.L."/>
            <person name="Blankenship S."/>
            <person name="Bonito G."/>
            <person name="Cuomo C."/>
            <person name="Desiro A."/>
            <person name="Gervers K.A."/>
            <person name="Hundley H."/>
            <person name="Kuo A."/>
            <person name="LaButti K."/>
            <person name="Lang B.F."/>
            <person name="Lipzen A."/>
            <person name="O'Donnell K."/>
            <person name="Pangilinan J."/>
            <person name="Reynolds N."/>
            <person name="Sandor L."/>
            <person name="Smith M.W."/>
            <person name="Tsang A."/>
            <person name="Grigoriev I.V."/>
            <person name="Stajich J.E."/>
            <person name="Spatafora J.W."/>
        </authorList>
    </citation>
    <scope>NUCLEOTIDE SEQUENCE</scope>
    <source>
        <strain evidence="2">RSA 2281</strain>
    </source>
</reference>
<protein>
    <submittedName>
        <fullName evidence="2">Uncharacterized protein</fullName>
    </submittedName>
</protein>
<evidence type="ECO:0000313" key="2">
    <source>
        <dbReference type="EMBL" id="KAI9268924.1"/>
    </source>
</evidence>
<proteinExistence type="predicted"/>
<accession>A0AAD5PHR1</accession>
<dbReference type="AlphaFoldDB" id="A0AAD5PHR1"/>
<evidence type="ECO:0000256" key="1">
    <source>
        <dbReference type="SAM" id="MobiDB-lite"/>
    </source>
</evidence>
<sequence>MSQHSSSRPTSFLSDSSSSIWSRFSTLFHRRRSKYHHRRRPKLGTSLCTNSSTSCSSITQSSGSITLSSSSTTAPDDSLYESSTTCPTSLVTPTVTKDATDINTNAPITTTRNSLFAIPPYSPTYCKENEFPYSNFYVKLPDGRYMIRYRSGNREILGTEIIEGYMI</sequence>
<dbReference type="Proteomes" id="UP001209540">
    <property type="component" value="Unassembled WGS sequence"/>
</dbReference>
<evidence type="ECO:0000313" key="3">
    <source>
        <dbReference type="Proteomes" id="UP001209540"/>
    </source>
</evidence>
<name>A0AAD5PHR1_9FUNG</name>
<feature type="compositionally biased region" description="Low complexity" evidence="1">
    <location>
        <begin position="48"/>
        <end position="73"/>
    </location>
</feature>
<gene>
    <name evidence="2" type="ORF">BDA99DRAFT_535016</name>
</gene>
<reference evidence="2" key="1">
    <citation type="journal article" date="2022" name="IScience">
        <title>Evolution of zygomycete secretomes and the origins of terrestrial fungal ecologies.</title>
        <authorList>
            <person name="Chang Y."/>
            <person name="Wang Y."/>
            <person name="Mondo S."/>
            <person name="Ahrendt S."/>
            <person name="Andreopoulos W."/>
            <person name="Barry K."/>
            <person name="Beard J."/>
            <person name="Benny G.L."/>
            <person name="Blankenship S."/>
            <person name="Bonito G."/>
            <person name="Cuomo C."/>
            <person name="Desiro A."/>
            <person name="Gervers K.A."/>
            <person name="Hundley H."/>
            <person name="Kuo A."/>
            <person name="LaButti K."/>
            <person name="Lang B.F."/>
            <person name="Lipzen A."/>
            <person name="O'Donnell K."/>
            <person name="Pangilinan J."/>
            <person name="Reynolds N."/>
            <person name="Sandor L."/>
            <person name="Smith M.E."/>
            <person name="Tsang A."/>
            <person name="Grigoriev I.V."/>
            <person name="Stajich J.E."/>
            <person name="Spatafora J.W."/>
        </authorList>
    </citation>
    <scope>NUCLEOTIDE SEQUENCE</scope>
    <source>
        <strain evidence="2">RSA 2281</strain>
    </source>
</reference>
<dbReference type="EMBL" id="JAIXMP010000008">
    <property type="protein sequence ID" value="KAI9268924.1"/>
    <property type="molecule type" value="Genomic_DNA"/>
</dbReference>
<comment type="caution">
    <text evidence="2">The sequence shown here is derived from an EMBL/GenBank/DDBJ whole genome shotgun (WGS) entry which is preliminary data.</text>
</comment>
<keyword evidence="3" id="KW-1185">Reference proteome</keyword>